<dbReference type="NCBIfam" id="TIGR01079">
    <property type="entry name" value="rplX_bact"/>
    <property type="match status" value="1"/>
</dbReference>
<keyword evidence="5" id="KW-0694">RNA-binding</keyword>
<keyword evidence="5" id="KW-0699">rRNA-binding</keyword>
<dbReference type="RefSeq" id="WP_113659573.1">
    <property type="nucleotide sequence ID" value="NZ_KZ845669.1"/>
</dbReference>
<protein>
    <recommendedName>
        <fullName evidence="4 5">Large ribosomal subunit protein uL24</fullName>
    </recommendedName>
</protein>
<keyword evidence="2 5" id="KW-0689">Ribosomal protein</keyword>
<comment type="function">
    <text evidence="5">One of the proteins that surrounds the polypeptide exit tunnel on the outside of the subunit.</text>
</comment>
<gene>
    <name evidence="5" type="primary">rplX</name>
    <name evidence="7" type="ORF">DL897_12960</name>
</gene>
<organism evidence="7 8">
    <name type="scientific">Thermoflavimicrobium daqui</name>
    <dbReference type="NCBI Taxonomy" id="2137476"/>
    <lineage>
        <taxon>Bacteria</taxon>
        <taxon>Bacillati</taxon>
        <taxon>Bacillota</taxon>
        <taxon>Bacilli</taxon>
        <taxon>Bacillales</taxon>
        <taxon>Thermoactinomycetaceae</taxon>
        <taxon>Thermoflavimicrobium</taxon>
    </lineage>
</organism>
<dbReference type="CDD" id="cd06089">
    <property type="entry name" value="KOW_RPL26"/>
    <property type="match status" value="1"/>
</dbReference>
<comment type="caution">
    <text evidence="7">The sequence shown here is derived from an EMBL/GenBank/DDBJ whole genome shotgun (WGS) entry which is preliminary data.</text>
</comment>
<sequence length="131" mass="14884">MAAKKANSKPNKLHIKKDDVVIVMRGKEAPYFDEKQGKKVYTKGRVIKVFPKEERVLVEGCNIVKKHSRPTQTNPQGGIIEKEAPIHVSNVMIEDPKTKQPTRIGYKFIEGKNGEKKKVRYAKKSGEILDK</sequence>
<dbReference type="PANTHER" id="PTHR12903">
    <property type="entry name" value="MITOCHONDRIAL RIBOSOMAL PROTEIN L24"/>
    <property type="match status" value="1"/>
</dbReference>
<evidence type="ECO:0000259" key="6">
    <source>
        <dbReference type="Pfam" id="PF17136"/>
    </source>
</evidence>
<evidence type="ECO:0000313" key="7">
    <source>
        <dbReference type="EMBL" id="RAL23266.1"/>
    </source>
</evidence>
<dbReference type="Gene3D" id="2.30.30.30">
    <property type="match status" value="1"/>
</dbReference>
<evidence type="ECO:0000256" key="2">
    <source>
        <dbReference type="ARBA" id="ARBA00022980"/>
    </source>
</evidence>
<dbReference type="Proteomes" id="UP000251213">
    <property type="component" value="Unassembled WGS sequence"/>
</dbReference>
<evidence type="ECO:0000256" key="1">
    <source>
        <dbReference type="ARBA" id="ARBA00010618"/>
    </source>
</evidence>
<evidence type="ECO:0000313" key="8">
    <source>
        <dbReference type="Proteomes" id="UP000251213"/>
    </source>
</evidence>
<comment type="subunit">
    <text evidence="5">Part of the 50S ribosomal subunit.</text>
</comment>
<reference evidence="7 8" key="1">
    <citation type="submission" date="2018-06" db="EMBL/GenBank/DDBJ databases">
        <title>Thermoflavimicrobium daqus sp. nov., a thermophilic microbe isolated from Moutai-flavour Daqu.</title>
        <authorList>
            <person name="Wang X."/>
            <person name="Zhou H."/>
        </authorList>
    </citation>
    <scope>NUCLEOTIDE SEQUENCE [LARGE SCALE GENOMIC DNA]</scope>
    <source>
        <strain evidence="7 8">FBKL4.011</strain>
    </source>
</reference>
<feature type="domain" description="Large ribosomal subunit protein uL24 C-terminal" evidence="6">
    <location>
        <begin position="61"/>
        <end position="129"/>
    </location>
</feature>
<keyword evidence="3 5" id="KW-0687">Ribonucleoprotein</keyword>
<dbReference type="InterPro" id="IPR057264">
    <property type="entry name" value="Ribosomal_uL24_C"/>
</dbReference>
<dbReference type="GO" id="GO:1990904">
    <property type="term" value="C:ribonucleoprotein complex"/>
    <property type="evidence" value="ECO:0007669"/>
    <property type="project" value="UniProtKB-KW"/>
</dbReference>
<dbReference type="GO" id="GO:0019843">
    <property type="term" value="F:rRNA binding"/>
    <property type="evidence" value="ECO:0007669"/>
    <property type="project" value="UniProtKB-UniRule"/>
</dbReference>
<dbReference type="GO" id="GO:0005840">
    <property type="term" value="C:ribosome"/>
    <property type="evidence" value="ECO:0007669"/>
    <property type="project" value="UniProtKB-KW"/>
</dbReference>
<dbReference type="InterPro" id="IPR014722">
    <property type="entry name" value="Rib_uL2_dom2"/>
</dbReference>
<keyword evidence="8" id="KW-1185">Reference proteome</keyword>
<evidence type="ECO:0000256" key="5">
    <source>
        <dbReference type="HAMAP-Rule" id="MF_01326"/>
    </source>
</evidence>
<dbReference type="InterPro" id="IPR008991">
    <property type="entry name" value="Translation_prot_SH3-like_sf"/>
</dbReference>
<dbReference type="InterPro" id="IPR041988">
    <property type="entry name" value="Ribosomal_uL24_KOW"/>
</dbReference>
<dbReference type="SUPFAM" id="SSF50104">
    <property type="entry name" value="Translation proteins SH3-like domain"/>
    <property type="match status" value="1"/>
</dbReference>
<dbReference type="EMBL" id="QJKK01000007">
    <property type="protein sequence ID" value="RAL23266.1"/>
    <property type="molecule type" value="Genomic_DNA"/>
</dbReference>
<comment type="similarity">
    <text evidence="1 5">Belongs to the universal ribosomal protein uL24 family.</text>
</comment>
<evidence type="ECO:0000256" key="3">
    <source>
        <dbReference type="ARBA" id="ARBA00023274"/>
    </source>
</evidence>
<accession>A0A364K3H6</accession>
<dbReference type="Pfam" id="PF17136">
    <property type="entry name" value="ribosomal_L24"/>
    <property type="match status" value="1"/>
</dbReference>
<name>A0A364K3H6_9BACL</name>
<dbReference type="AlphaFoldDB" id="A0A364K3H6"/>
<dbReference type="GO" id="GO:0006412">
    <property type="term" value="P:translation"/>
    <property type="evidence" value="ECO:0007669"/>
    <property type="project" value="UniProtKB-UniRule"/>
</dbReference>
<dbReference type="HAMAP" id="MF_01326_B">
    <property type="entry name" value="Ribosomal_uL24_B"/>
    <property type="match status" value="1"/>
</dbReference>
<comment type="function">
    <text evidence="5">One of two assembly initiator proteins, it binds directly to the 5'-end of the 23S rRNA, where it nucleates assembly of the 50S subunit.</text>
</comment>
<evidence type="ECO:0000256" key="4">
    <source>
        <dbReference type="ARBA" id="ARBA00035206"/>
    </source>
</evidence>
<dbReference type="GO" id="GO:0003735">
    <property type="term" value="F:structural constituent of ribosome"/>
    <property type="evidence" value="ECO:0007669"/>
    <property type="project" value="InterPro"/>
</dbReference>
<dbReference type="OrthoDB" id="9807419at2"/>
<dbReference type="InterPro" id="IPR003256">
    <property type="entry name" value="Ribosomal_uL24"/>
</dbReference>
<reference evidence="7 8" key="2">
    <citation type="submission" date="2018-06" db="EMBL/GenBank/DDBJ databases">
        <authorList>
            <person name="Zhirakovskaya E."/>
        </authorList>
    </citation>
    <scope>NUCLEOTIDE SEQUENCE [LARGE SCALE GENOMIC DNA]</scope>
    <source>
        <strain evidence="7 8">FBKL4.011</strain>
    </source>
</reference>
<proteinExistence type="inferred from homology"/>